<feature type="transmembrane region" description="Helical" evidence="12">
    <location>
        <begin position="2088"/>
        <end position="2107"/>
    </location>
</feature>
<dbReference type="PRINTS" id="PR00237">
    <property type="entry name" value="GPCRRHODOPSN"/>
</dbReference>
<comment type="function">
    <text evidence="1">Putative odorant or sperm cell receptor.</text>
</comment>
<feature type="transmembrane region" description="Helical" evidence="12">
    <location>
        <begin position="2378"/>
        <end position="2401"/>
    </location>
</feature>
<gene>
    <name evidence="14" type="ORF">J0S82_003369</name>
</gene>
<dbReference type="GO" id="GO:0004984">
    <property type="term" value="F:olfactory receptor activity"/>
    <property type="evidence" value="ECO:0007669"/>
    <property type="project" value="InterPro"/>
</dbReference>
<feature type="transmembrane region" description="Helical" evidence="12">
    <location>
        <begin position="1015"/>
        <end position="1041"/>
    </location>
</feature>
<feature type="domain" description="G-protein coupled receptors family 1 profile" evidence="13">
    <location>
        <begin position="294"/>
        <end position="543"/>
    </location>
</feature>
<feature type="transmembrane region" description="Helical" evidence="12">
    <location>
        <begin position="2210"/>
        <end position="2233"/>
    </location>
</feature>
<feature type="transmembrane region" description="Helical" evidence="12">
    <location>
        <begin position="934"/>
        <end position="953"/>
    </location>
</feature>
<name>A0A8J5ZW97_GALPY</name>
<feature type="transmembrane region" description="Helical" evidence="12">
    <location>
        <begin position="1194"/>
        <end position="1216"/>
    </location>
</feature>
<sequence length="2499" mass="282763">MYFFLSHLAVIDMSYATSNLPNIFKNLMRHKKTISYVSCATQLFLYLDFACTEAMILVVMSYDRYVAICHPLHYTAIMTWRFCTGLAITSWTCGFSLALGNLVLFLRLPFCGVQKVNHIFCEILALLKVACGDTWINKLFVLSSGAFILVGPLSLMLVSYTRILLAILKIKSKEGRKKAFSTCSSHLCVVGFYFGIAIMVYVVPDNGHRDEQKKSLSLFYTLFNPLLNPLIYSLRNAQLWLFVHVSVLNKLSLRMGNNQTWFPEFILVGFHLSADMEVLLFCVFFLLYVSNLLANGMILGLIWLEVRLHTPMYFFLSHLAVIDISYASSNLPKLLENLVKHKKTISYVSCAAQLFLYLAFACTECMILVVMSYDRYVAICHPLHYTAIMTWRLCTLLAITSWVSGFSVALGDLILFLRLPYCGSQEVNFTFCEILALLKVACGDTWINKLFILSCGVFVLVGPLSLMLVSYMRILLTILKIKSKEGRRKAFSTCSSHLCVVGFYFGIAMMIYMVPDDGHWDEQKKVLTLFYVLFNPLLNPLIYSLRNAQVKAAFNRLWPFYHISDSEKLSVRNGEFILVGFHLNAKKEILLFCIFSLLYVSNLLANGMILGLIWLDIRLHTPMYFFLSHLAILDISFASSNLPKFLENLVRHKKTISYVSCAAQLYLYLAFVCTEAMILVVMSYDRYVAICHPLHYTAIMTWRQCTGLAITSWTCGFSLALGDLILFLRLPYCGSQEVNFIFCEILAVLKVACGDTWINKLFVLASSAFIIIGPFSLMLVSYMRILLAILKIKSKEGRKKAFSTCSSHLCVVGFYFGIAMMIYVFPDNGHQDEQKKVLSLFYDLFNPLLNPLIYSLRNAQVKAAFNRAVHKQMGVNQSWFPEFILVGFHLSAEKEILLFCVFSLLYVSNLLANGMILGLIWLDEGRRKAFSTCSSHLCVVGFYFGIGIIIYLVPDNGHRDEQKKVLILFYVLFNPLLNPLVYSLRNAQVKAAFNRASWFPEFILVGFHLSAEKEILLFCVFSLLYVSNLLANGMILGLIWLDIRLHTPMYFFLSHLAIIDMSYSSSNLPKFLENLVKHKKTISYVSCAAQLFLYLTFACTECLILVVMSYDRYVAICHPLHYTAIMTWRQCTGLAITSWTCGFLLALGNLIFFLRLPYCGPQEVNFIFCEILALLKVACGDSWVNKLFVLSSGAFILLGPLSLMLVSYMRILLAILKIKSKEGRRKAFSTCSSHLCVVGFYFGIGIMIYVVPDNGHKDEQKKVLTLFYVLFNPLLNPLVYSLRNAQVKSAFNRAMQKQRTLRRRSWVPEFILVGFHLSADMEVLLFCVFSLLYASNLLANGMILGLIWLDVRLHTPMYFFLSHLAVIDMSYASSNLPKLLENLVKHKKTISFVTCTVQMFLYLAFAGTECLILAVMSYDRYVAICHPLHYTVIMTWRQCMVLALTCWPCGFSVALGNLILFLRVPYCGLQEVNQFFCELLALLKVACGDTWINQSFLFVAAVFILVGPLSLMLVSYMRIFLAILKIKSKEGRRKAFSTCSSHLCVVGLYFGIAMMVYVIPDNGHRDELKKILSLFYTLFNPLLNPLIYSLRNAQSWVPEFILVGFPLSANMEVLLFCVFSLLYASNLLANGMILGLIWLDVRLHTPMYFFLSHLAVIDMSYASSNLPKLLENLVKHKKTISFASCAMQMLLYLAFASTECLILVAMSYDRYMAICHPLHYTVIMTWRQCMVLAITSWTCGFSLALGNLILFLRLPYCGPRKINNFLCEILAVLKVACGNTWINKVFVLSSGAFILVGPLSLMLVSYMRILLAILKIKSKEGRRKAFSTCSSHLCVVGFYFGIAIMVYVVPDNGHQDEQKKILSLFYTLFNPLLNPFIYSLRNAQVKAAFNRAFTLLGFPLGPRIQMLLFGIFSLFYAFTLLGNGVILALISLDSRLHTPMYFFLSHLAIVDIAYACNTVPQMLVNLLDPARPISFAGCLTQTFLFLTFAITECLLLVVMSYDRYVAICHLLRYSVIMSWRVCITLAITSWTIGVLLSLIHLVLLLPLPFCRAQKINHFFCEISAILKLACADTHINELMVLAGATSVLVGPFSSIVISYICIICAILRIQSGEGQRKAFSTCSSHLCVVGLFYGTAIITYVGPRYGNPKEQKKYLLLFHSLFNPMLNPLIYSLRNAELSFSLLQSGMGGNQTLVTEFILLGFGLGPRIHMILFGIFSLFYAFTLLGNGVILRLISLDSRLHTPMYFFLSHLAIVDIAYACNTVPQMLVNLLDPARPISFAGCLTQTFLFLSFAHKECLLLVVMSYDRYVAICHPLRYSVIMSWRVCIVLAFTSWACGALLALVHVSLILRLPFCGPHEINHFFCEILSVLKLACADTWLNQVVIFVASVFVLVGPLCLVLVSYTRILTAILRTHSGEGRRKAFSTCSSHLCVVGLFFGSAIIMYMAPKSRHHEEQQKILFLFYSFFNPMLNSLIYSLRNAEVKAALGRALCKESQATPS</sequence>
<feature type="transmembrane region" description="Helical" evidence="12">
    <location>
        <begin position="2325"/>
        <end position="2349"/>
    </location>
</feature>
<feature type="transmembrane region" description="Helical" evidence="12">
    <location>
        <begin position="1088"/>
        <end position="1110"/>
    </location>
</feature>
<feature type="transmembrane region" description="Helical" evidence="12">
    <location>
        <begin position="1600"/>
        <end position="1623"/>
    </location>
</feature>
<dbReference type="FunFam" id="1.20.1070.10:FF:000008">
    <property type="entry name" value="Olfactory receptor"/>
    <property type="match status" value="8"/>
</dbReference>
<feature type="domain" description="G-protein coupled receptors family 1 profile" evidence="13">
    <location>
        <begin position="1339"/>
        <end position="1588"/>
    </location>
</feature>
<evidence type="ECO:0000256" key="10">
    <source>
        <dbReference type="ARBA" id="ARBA00023224"/>
    </source>
</evidence>
<feature type="transmembrane region" description="Helical" evidence="12">
    <location>
        <begin position="40"/>
        <end position="62"/>
    </location>
</feature>
<evidence type="ECO:0000256" key="11">
    <source>
        <dbReference type="RuleBase" id="RU000688"/>
    </source>
</evidence>
<keyword evidence="9 12" id="KW-0472">Membrane</keyword>
<comment type="similarity">
    <text evidence="11">Belongs to the G-protein coupled receptor 1 family.</text>
</comment>
<evidence type="ECO:0000259" key="13">
    <source>
        <dbReference type="PROSITE" id="PS50262"/>
    </source>
</evidence>
<dbReference type="GO" id="GO:0005886">
    <property type="term" value="C:plasma membrane"/>
    <property type="evidence" value="ECO:0007669"/>
    <property type="project" value="UniProtKB-SubCell"/>
</dbReference>
<feature type="domain" description="G-protein coupled receptors family 1 profile" evidence="13">
    <location>
        <begin position="605"/>
        <end position="854"/>
    </location>
</feature>
<keyword evidence="3" id="KW-1003">Cell membrane</keyword>
<feature type="transmembrane region" description="Helical" evidence="12">
    <location>
        <begin position="393"/>
        <end position="417"/>
    </location>
</feature>
<feature type="transmembrane region" description="Helical" evidence="12">
    <location>
        <begin position="278"/>
        <end position="304"/>
    </location>
</feature>
<feature type="transmembrane region" description="Helical" evidence="12">
    <location>
        <begin position="1323"/>
        <end position="1349"/>
    </location>
</feature>
<feature type="transmembrane region" description="Helical" evidence="12">
    <location>
        <begin position="764"/>
        <end position="789"/>
    </location>
</feature>
<keyword evidence="8 11" id="KW-0297">G-protein coupled receptor</keyword>
<dbReference type="Pfam" id="PF13853">
    <property type="entry name" value="7tm_4"/>
    <property type="match status" value="9"/>
</dbReference>
<reference evidence="14" key="1">
    <citation type="journal article" date="2021" name="Evol. Appl.">
        <title>The genome of the Pyrenean desman and the effects of bottlenecks and inbreeding on the genomic landscape of an endangered species.</title>
        <authorList>
            <person name="Escoda L."/>
            <person name="Castresana J."/>
        </authorList>
    </citation>
    <scope>NUCLEOTIDE SEQUENCE</scope>
    <source>
        <strain evidence="14">IBE-C5619</strain>
    </source>
</reference>
<feature type="transmembrane region" description="Helical" evidence="12">
    <location>
        <begin position="82"/>
        <end position="106"/>
    </location>
</feature>
<feature type="transmembrane region" description="Helical" evidence="12">
    <location>
        <begin position="1682"/>
        <end position="1705"/>
    </location>
</feature>
<dbReference type="PROSITE" id="PS50262">
    <property type="entry name" value="G_PROTEIN_RECEP_F1_2"/>
    <property type="match status" value="8"/>
</dbReference>
<keyword evidence="7 12" id="KW-1133">Transmembrane helix</keyword>
<dbReference type="InterPro" id="IPR000725">
    <property type="entry name" value="Olfact_rcpt"/>
</dbReference>
<evidence type="ECO:0000256" key="9">
    <source>
        <dbReference type="ARBA" id="ARBA00023136"/>
    </source>
</evidence>
<accession>A0A8J5ZW97</accession>
<keyword evidence="10 11" id="KW-0807">Transducer</keyword>
<evidence type="ECO:0000256" key="6">
    <source>
        <dbReference type="ARBA" id="ARBA00022725"/>
    </source>
</evidence>
<keyword evidence="4" id="KW-0716">Sensory transduction</keyword>
<feature type="transmembrane region" description="Helical" evidence="12">
    <location>
        <begin position="2422"/>
        <end position="2446"/>
    </location>
</feature>
<feature type="transmembrane region" description="Helical" evidence="12">
    <location>
        <begin position="1788"/>
        <end position="1813"/>
    </location>
</feature>
<feature type="transmembrane region" description="Helical" evidence="12">
    <location>
        <begin position="490"/>
        <end position="514"/>
    </location>
</feature>
<feature type="transmembrane region" description="Helical" evidence="12">
    <location>
        <begin position="1131"/>
        <end position="1154"/>
    </location>
</feature>
<dbReference type="Proteomes" id="UP000700334">
    <property type="component" value="Unassembled WGS sequence"/>
</dbReference>
<evidence type="ECO:0000256" key="3">
    <source>
        <dbReference type="ARBA" id="ARBA00022475"/>
    </source>
</evidence>
<dbReference type="InterPro" id="IPR000276">
    <property type="entry name" value="GPCR_Rhodpsn"/>
</dbReference>
<feature type="transmembrane region" description="Helical" evidence="12">
    <location>
        <begin position="2119"/>
        <end position="2142"/>
    </location>
</feature>
<feature type="transmembrane region" description="Helical" evidence="12">
    <location>
        <begin position="896"/>
        <end position="922"/>
    </location>
</feature>
<feature type="transmembrane region" description="Helical" evidence="12">
    <location>
        <begin position="663"/>
        <end position="684"/>
    </location>
</feature>
<feature type="transmembrane region" description="Helical" evidence="12">
    <location>
        <begin position="589"/>
        <end position="615"/>
    </location>
</feature>
<dbReference type="InterPro" id="IPR017452">
    <property type="entry name" value="GPCR_Rhodpsn_7TM"/>
</dbReference>
<feature type="transmembrane region" description="Helical" evidence="12">
    <location>
        <begin position="801"/>
        <end position="825"/>
    </location>
</feature>
<evidence type="ECO:0000313" key="14">
    <source>
        <dbReference type="EMBL" id="KAG8508978.1"/>
    </source>
</evidence>
<feature type="transmembrane region" description="Helical" evidence="12">
    <location>
        <begin position="146"/>
        <end position="168"/>
    </location>
</feature>
<feature type="transmembrane region" description="Helical" evidence="12">
    <location>
        <begin position="1228"/>
        <end position="1251"/>
    </location>
</feature>
<feature type="transmembrane region" description="Helical" evidence="12">
    <location>
        <begin position="1941"/>
        <end position="1963"/>
    </location>
</feature>
<proteinExistence type="inferred from homology"/>
<keyword evidence="15" id="KW-1185">Reference proteome</keyword>
<dbReference type="SUPFAM" id="SSF81321">
    <property type="entry name" value="Family A G protein-coupled receptor-like"/>
    <property type="match status" value="9"/>
</dbReference>
<protein>
    <submittedName>
        <fullName evidence="14">Olfactory receptor 2A1/2A42</fullName>
    </submittedName>
</protein>
<feature type="domain" description="G-protein coupled receptors family 1 profile" evidence="13">
    <location>
        <begin position="1"/>
        <end position="232"/>
    </location>
</feature>
<feature type="transmembrane region" description="Helical" evidence="12">
    <location>
        <begin position="1263"/>
        <end position="1280"/>
    </location>
</feature>
<comment type="subcellular location">
    <subcellularLocation>
        <location evidence="2">Cell membrane</location>
        <topology evidence="2">Multi-pass membrane protein</topology>
    </subcellularLocation>
</comment>
<feature type="domain" description="G-protein coupled receptors family 1 profile" evidence="13">
    <location>
        <begin position="1629"/>
        <end position="1878"/>
    </location>
</feature>
<keyword evidence="5 11" id="KW-0812">Transmembrane</keyword>
<feature type="transmembrane region" description="Helical" evidence="12">
    <location>
        <begin position="965"/>
        <end position="984"/>
    </location>
</feature>
<dbReference type="OrthoDB" id="9444602at2759"/>
<feature type="transmembrane region" description="Helical" evidence="12">
    <location>
        <begin position="2021"/>
        <end position="2043"/>
    </location>
</feature>
<evidence type="ECO:0000256" key="2">
    <source>
        <dbReference type="ARBA" id="ARBA00004651"/>
    </source>
</evidence>
<dbReference type="GO" id="GO:0004930">
    <property type="term" value="F:G protein-coupled receptor activity"/>
    <property type="evidence" value="ECO:0007669"/>
    <property type="project" value="UniProtKB-KW"/>
</dbReference>
<feature type="transmembrane region" description="Helical" evidence="12">
    <location>
        <begin position="1399"/>
        <end position="1418"/>
    </location>
</feature>
<feature type="transmembrane region" description="Helical" evidence="12">
    <location>
        <begin position="180"/>
        <end position="203"/>
    </location>
</feature>
<feature type="transmembrane region" description="Helical" evidence="12">
    <location>
        <begin position="1643"/>
        <end position="1661"/>
    </location>
</feature>
<dbReference type="PRINTS" id="PR00245">
    <property type="entry name" value="OLFACTORYR"/>
</dbReference>
<feature type="transmembrane region" description="Helical" evidence="12">
    <location>
        <begin position="526"/>
        <end position="545"/>
    </location>
</feature>
<feature type="transmembrane region" description="Helical" evidence="12">
    <location>
        <begin position="351"/>
        <end position="373"/>
    </location>
</feature>
<feature type="transmembrane region" description="Helical" evidence="12">
    <location>
        <begin position="1535"/>
        <end position="1559"/>
    </location>
</feature>
<feature type="transmembrane region" description="Helical" evidence="12">
    <location>
        <begin position="2458"/>
        <end position="2477"/>
    </location>
</feature>
<feature type="domain" description="G-protein coupled receptors family 1 profile" evidence="13">
    <location>
        <begin position="2226"/>
        <end position="2475"/>
    </location>
</feature>
<organism evidence="14 15">
    <name type="scientific">Galemys pyrenaicus</name>
    <name type="common">Iberian desman</name>
    <name type="synonym">Pyrenean desman</name>
    <dbReference type="NCBI Taxonomy" id="202257"/>
    <lineage>
        <taxon>Eukaryota</taxon>
        <taxon>Metazoa</taxon>
        <taxon>Chordata</taxon>
        <taxon>Craniata</taxon>
        <taxon>Vertebrata</taxon>
        <taxon>Euteleostomi</taxon>
        <taxon>Mammalia</taxon>
        <taxon>Eutheria</taxon>
        <taxon>Laurasiatheria</taxon>
        <taxon>Eulipotyphla</taxon>
        <taxon>Talpidae</taxon>
        <taxon>Galemys</taxon>
    </lineage>
</organism>
<feature type="domain" description="G-protein coupled receptors family 1 profile" evidence="13">
    <location>
        <begin position="1922"/>
        <end position="2171"/>
    </location>
</feature>
<dbReference type="EMBL" id="JAGFMF010011959">
    <property type="protein sequence ID" value="KAG8508978.1"/>
    <property type="molecule type" value="Genomic_DNA"/>
</dbReference>
<feature type="transmembrane region" description="Helical" evidence="12">
    <location>
        <begin position="1825"/>
        <end position="1849"/>
    </location>
</feature>
<evidence type="ECO:0000256" key="12">
    <source>
        <dbReference type="SAM" id="Phobius"/>
    </source>
</evidence>
<dbReference type="PANTHER" id="PTHR26453">
    <property type="entry name" value="OLFACTORY RECEPTOR"/>
    <property type="match status" value="1"/>
</dbReference>
<evidence type="ECO:0000313" key="15">
    <source>
        <dbReference type="Proteomes" id="UP000700334"/>
    </source>
</evidence>
<dbReference type="Gene3D" id="1.20.1070.10">
    <property type="entry name" value="Rhodopsin 7-helix transmembrane proteins"/>
    <property type="match status" value="9"/>
</dbReference>
<evidence type="ECO:0000256" key="4">
    <source>
        <dbReference type="ARBA" id="ARBA00022606"/>
    </source>
</evidence>
<feature type="transmembrane region" description="Helical" evidence="12">
    <location>
        <begin position="2245"/>
        <end position="2267"/>
    </location>
</feature>
<dbReference type="PROSITE" id="PS00237">
    <property type="entry name" value="G_PROTEIN_RECEP_F1_1"/>
    <property type="match status" value="7"/>
</dbReference>
<evidence type="ECO:0000256" key="5">
    <source>
        <dbReference type="ARBA" id="ARBA00022692"/>
    </source>
</evidence>
<feature type="domain" description="G-protein coupled receptors family 1 profile" evidence="13">
    <location>
        <begin position="1031"/>
        <end position="1280"/>
    </location>
</feature>
<feature type="transmembrane region" description="Helical" evidence="12">
    <location>
        <begin position="450"/>
        <end position="469"/>
    </location>
</feature>
<feature type="transmembrane region" description="Helical" evidence="12">
    <location>
        <begin position="710"/>
        <end position="728"/>
    </location>
</feature>
<dbReference type="CDD" id="cd15420">
    <property type="entry name" value="7tmA_OR2A-like"/>
    <property type="match status" value="7"/>
</dbReference>
<comment type="caution">
    <text evidence="14">The sequence shown here is derived from an EMBL/GenBank/DDBJ whole genome shotgun (WGS) entry which is preliminary data.</text>
</comment>
<evidence type="ECO:0000256" key="8">
    <source>
        <dbReference type="ARBA" id="ARBA00023040"/>
    </source>
</evidence>
<feature type="transmembrane region" description="Helical" evidence="12">
    <location>
        <begin position="1491"/>
        <end position="1514"/>
    </location>
</feature>
<feature type="transmembrane region" description="Helical" evidence="12">
    <location>
        <begin position="1725"/>
        <end position="1750"/>
    </location>
</feature>
<feature type="transmembrane region" description="Helical" evidence="12">
    <location>
        <begin position="1439"/>
        <end position="1462"/>
    </location>
</feature>
<feature type="transmembrane region" description="Helical" evidence="12">
    <location>
        <begin position="1906"/>
        <end position="1929"/>
    </location>
</feature>
<evidence type="ECO:0000256" key="7">
    <source>
        <dbReference type="ARBA" id="ARBA00022989"/>
    </source>
</evidence>
<keyword evidence="11 14" id="KW-0675">Receptor</keyword>
<feature type="transmembrane region" description="Helical" evidence="12">
    <location>
        <begin position="2287"/>
        <end position="2305"/>
    </location>
</feature>
<keyword evidence="6" id="KW-0552">Olfaction</keyword>
<evidence type="ECO:0000256" key="1">
    <source>
        <dbReference type="ARBA" id="ARBA00003929"/>
    </source>
</evidence>
<feature type="transmembrane region" description="Helical" evidence="12">
    <location>
        <begin position="1983"/>
        <end position="2001"/>
    </location>
</feature>